<dbReference type="Proteomes" id="UP000515123">
    <property type="component" value="Linkage group 4"/>
</dbReference>
<evidence type="ECO:0000259" key="4">
    <source>
        <dbReference type="Pfam" id="PF23628"/>
    </source>
</evidence>
<proteinExistence type="predicted"/>
<reference evidence="7" key="2">
    <citation type="submission" date="2025-08" db="UniProtKB">
        <authorList>
            <consortium name="RefSeq"/>
        </authorList>
    </citation>
    <scope>IDENTIFICATION</scope>
    <source>
        <tissue evidence="7">Leaf</tissue>
    </source>
</reference>
<dbReference type="SMART" id="SM00320">
    <property type="entry name" value="WD40"/>
    <property type="match status" value="3"/>
</dbReference>
<dbReference type="InterPro" id="IPR016024">
    <property type="entry name" value="ARM-type_fold"/>
</dbReference>
<feature type="repeat" description="WD" evidence="1">
    <location>
        <begin position="1076"/>
        <end position="1108"/>
    </location>
</feature>
<dbReference type="Pfam" id="PF23628">
    <property type="entry name" value="ARM_LIN_C"/>
    <property type="match status" value="1"/>
</dbReference>
<dbReference type="RefSeq" id="XP_020086304.1">
    <property type="nucleotide sequence ID" value="XM_020230715.1"/>
</dbReference>
<dbReference type="Gene3D" id="1.25.10.10">
    <property type="entry name" value="Leucine-rich Repeat Variant"/>
    <property type="match status" value="1"/>
</dbReference>
<dbReference type="InterPro" id="IPR056514">
    <property type="entry name" value="ARM_LIN_2nd"/>
</dbReference>
<evidence type="ECO:0000259" key="3">
    <source>
        <dbReference type="Pfam" id="PF23568"/>
    </source>
</evidence>
<dbReference type="SUPFAM" id="SSF50978">
    <property type="entry name" value="WD40 repeat-like"/>
    <property type="match status" value="1"/>
</dbReference>
<evidence type="ECO:0000256" key="1">
    <source>
        <dbReference type="PROSITE-ProRule" id="PRU00221"/>
    </source>
</evidence>
<dbReference type="PROSITE" id="PS50294">
    <property type="entry name" value="WD_REPEATS_REGION"/>
    <property type="match status" value="1"/>
</dbReference>
<dbReference type="InterPro" id="IPR011989">
    <property type="entry name" value="ARM-like"/>
</dbReference>
<evidence type="ECO:0000259" key="5">
    <source>
        <dbReference type="Pfam" id="PF23654"/>
    </source>
</evidence>
<dbReference type="InterPro" id="IPR056512">
    <property type="entry name" value="LIN_N"/>
</dbReference>
<dbReference type="PROSITE" id="PS50082">
    <property type="entry name" value="WD_REPEATS_2"/>
    <property type="match status" value="1"/>
</dbReference>
<dbReference type="GeneID" id="109708848"/>
<dbReference type="Gramene" id="Aco002466.1.mrna1">
    <property type="protein sequence ID" value="Aco002466.1.mrna1"/>
    <property type="gene ID" value="Aco002466.1.path1"/>
</dbReference>
<dbReference type="InterPro" id="IPR036322">
    <property type="entry name" value="WD40_repeat_dom_sf"/>
</dbReference>
<feature type="compositionally biased region" description="Low complexity" evidence="2">
    <location>
        <begin position="1"/>
        <end position="17"/>
    </location>
</feature>
<dbReference type="Pfam" id="PF23654">
    <property type="entry name" value="ARM_LIN_2nd"/>
    <property type="match status" value="1"/>
</dbReference>
<keyword evidence="6" id="KW-1185">Reference proteome</keyword>
<gene>
    <name evidence="7" type="primary">LOC109708848</name>
</gene>
<dbReference type="PANTHER" id="PTHR35549:SF2">
    <property type="entry name" value="TRANSDUCIN_WD40 REPEAT-LIKE SUPERFAMILY PROTEIN"/>
    <property type="match status" value="1"/>
</dbReference>
<dbReference type="InterPro" id="IPR015943">
    <property type="entry name" value="WD40/YVTN_repeat-like_dom_sf"/>
</dbReference>
<dbReference type="InterPro" id="IPR055566">
    <property type="entry name" value="ARM_LIN"/>
</dbReference>
<name>A0A6P5ERW8_ANACO</name>
<dbReference type="Gene3D" id="2.130.10.10">
    <property type="entry name" value="YVTN repeat-like/Quinoprotein amine dehydrogenase"/>
    <property type="match status" value="1"/>
</dbReference>
<organism evidence="6 7">
    <name type="scientific">Ananas comosus</name>
    <name type="common">Pineapple</name>
    <name type="synonym">Ananas ananas</name>
    <dbReference type="NCBI Taxonomy" id="4615"/>
    <lineage>
        <taxon>Eukaryota</taxon>
        <taxon>Viridiplantae</taxon>
        <taxon>Streptophyta</taxon>
        <taxon>Embryophyta</taxon>
        <taxon>Tracheophyta</taxon>
        <taxon>Spermatophyta</taxon>
        <taxon>Magnoliopsida</taxon>
        <taxon>Liliopsida</taxon>
        <taxon>Poales</taxon>
        <taxon>Bromeliaceae</taxon>
        <taxon>Bromelioideae</taxon>
        <taxon>Ananas</taxon>
    </lineage>
</organism>
<dbReference type="SUPFAM" id="SSF48371">
    <property type="entry name" value="ARM repeat"/>
    <property type="match status" value="1"/>
</dbReference>
<dbReference type="PANTHER" id="PTHR35549">
    <property type="entry name" value="OS04G0584500 PROTEIN"/>
    <property type="match status" value="1"/>
</dbReference>
<reference evidence="6" key="1">
    <citation type="journal article" date="2015" name="Nat. Genet.">
        <title>The pineapple genome and the evolution of CAM photosynthesis.</title>
        <authorList>
            <person name="Ming R."/>
            <person name="VanBuren R."/>
            <person name="Wai C.M."/>
            <person name="Tang H."/>
            <person name="Schatz M.C."/>
            <person name="Bowers J.E."/>
            <person name="Lyons E."/>
            <person name="Wang M.L."/>
            <person name="Chen J."/>
            <person name="Biggers E."/>
            <person name="Zhang J."/>
            <person name="Huang L."/>
            <person name="Zhang L."/>
            <person name="Miao W."/>
            <person name="Zhang J."/>
            <person name="Ye Z."/>
            <person name="Miao C."/>
            <person name="Lin Z."/>
            <person name="Wang H."/>
            <person name="Zhou H."/>
            <person name="Yim W.C."/>
            <person name="Priest H.D."/>
            <person name="Zheng C."/>
            <person name="Woodhouse M."/>
            <person name="Edger P.P."/>
            <person name="Guyot R."/>
            <person name="Guo H.B."/>
            <person name="Guo H."/>
            <person name="Zheng G."/>
            <person name="Singh R."/>
            <person name="Sharma A."/>
            <person name="Min X."/>
            <person name="Zheng Y."/>
            <person name="Lee H."/>
            <person name="Gurtowski J."/>
            <person name="Sedlazeck F.J."/>
            <person name="Harkess A."/>
            <person name="McKain M.R."/>
            <person name="Liao Z."/>
            <person name="Fang J."/>
            <person name="Liu J."/>
            <person name="Zhang X."/>
            <person name="Zhang Q."/>
            <person name="Hu W."/>
            <person name="Qin Y."/>
            <person name="Wang K."/>
            <person name="Chen L.Y."/>
            <person name="Shirley N."/>
            <person name="Lin Y.R."/>
            <person name="Liu L.Y."/>
            <person name="Hernandez A.G."/>
            <person name="Wright C.L."/>
            <person name="Bulone V."/>
            <person name="Tuskan G.A."/>
            <person name="Heath K."/>
            <person name="Zee F."/>
            <person name="Moore P.H."/>
            <person name="Sunkar R."/>
            <person name="Leebens-Mack J.H."/>
            <person name="Mockler T."/>
            <person name="Bennetzen J.L."/>
            <person name="Freeling M."/>
            <person name="Sankoff D."/>
            <person name="Paterson A.H."/>
            <person name="Zhu X."/>
            <person name="Yang X."/>
            <person name="Smith J.A."/>
            <person name="Cushman J.C."/>
            <person name="Paull R.E."/>
            <person name="Yu Q."/>
        </authorList>
    </citation>
    <scope>NUCLEOTIDE SEQUENCE [LARGE SCALE GENOMIC DNA]</scope>
    <source>
        <strain evidence="6">cv. F153</strain>
    </source>
</reference>
<keyword evidence="1" id="KW-0853">WD repeat</keyword>
<protein>
    <submittedName>
        <fullName evidence="7">E3 ubiquitin-protein ligase LIN-1 isoform X1</fullName>
    </submittedName>
</protein>
<sequence length="1318" mass="147820">MALSTSPSSSSSSPTTTHLPQRLDLHSTHSLVAFVDRHIRRLLSDPAARAALHLACRASLSGPTRGFFEFSDQSVLSNLYWGVESLELAITSGSPEERASRLAGSEKMLQVPALLDEEGRIGGIENRYIVCYSYFYLALVRKLRGDQWQMTMNFLQSVIVFPKLVRTVLATCLWKSLFEDKTTSAGGTEEEADEAARKQGRRYKYWLMYYQVVSYGEIPPWNKKFSACEDREIEPCAHRYRQIPGTRFESSLILSRPNLQHDTQACLVGNGITVDNDKASTSNFKRCGGFAELNDGHSLLKSFDKVFQEEVKENFEMRCLQDMLEESQSDSPISFYSNVDSIEASDSEVHLSHKESSAKIMPIDADLLASKLGERVRASWCTSPECTKFYHESPKYPVHEESFEPNTSYLLSSRSQGSLSNLQNSILDFREVEPYSFKYGVKEETNRESPLRHNLRCFSKMFLKKYSLSELVSRGSFARKIISFSSSEKDWSDGSSTCGKDTQIEISERFEKALKFADSEFEFTNILDLLEGKSEFMYGTIKRDILEQLMDSISTSKKEKVIRASVYILLLLISEDRSILEDIKRKESFLYDLGNALKRNVHEVALLIYLLNPSPLEMKTLEILPALVEVACNSKGLKGLSLLPITPTAASISMIEVLVTSFDYVTNNIHLAAISSLPILSKLVNVAMNNNLEEGVALAAILVRCMRLNGNCKNFLSQVTPVDPFLHLLKRKERRAKFTALEYFYEILQMPRSSAINLLQQIRQQGGISIMHTLMACIRQSDLEHRLLAANLLIQLDILGKSTGKSVFKEEAVEALLESLASGENSSTRALAAFILSNLGGTYSWTGETYTAAWLVRKAGLTSICHRNMIRNIDWIDPCLQDSETSTWSARAARGIIKIGTSVFTALAKGMQSKIKNVSHDCLVCASWLGNEMATAGPNDLRYSACEILLGDVSRFLHPGSDLDERILACLSVYNYTSGKGKQKLMNFSEGLRESLRRLSPVTWMAEELLKVTDYFIPTKPRVSCVHTQILEVGQAGNGAATAITFFKGQLYAGYSDGTIKAWDIKRQRAVLATEVKEHKKAVTCFALFEPGDNLLSGSCDKSIRVWKTVQGKLECVEVIQMKEPVQKLDSYGDKIIVIMQNRSIKVSHASRSAQTICKNKHVKCVAIAQGRAYLGCADSSIQEIDIMEDNKIEIRAPTKIWRIRKQLINSIQIYKDWMYLAGATVEGSSIKDWRRRRQPQVSIAMSRGVDVQAMAIVEDFIYLNSSRTPMTLQIWLREKQQKVGRLSAGSKITCLLAANDTIFCGTETGSIKAWIPL</sequence>
<dbReference type="Pfam" id="PF00400">
    <property type="entry name" value="WD40"/>
    <property type="match status" value="1"/>
</dbReference>
<dbReference type="OrthoDB" id="6262491at2759"/>
<accession>A0A6P5ERW8</accession>
<dbReference type="Pfam" id="PF23568">
    <property type="entry name" value="ARM_LIN"/>
    <property type="match status" value="1"/>
</dbReference>
<feature type="domain" description="Putative E3 ubiquitin-protein ligase LIN ARM repeats" evidence="5">
    <location>
        <begin position="519"/>
        <end position="656"/>
    </location>
</feature>
<evidence type="ECO:0000256" key="2">
    <source>
        <dbReference type="SAM" id="MobiDB-lite"/>
    </source>
</evidence>
<evidence type="ECO:0000313" key="6">
    <source>
        <dbReference type="Proteomes" id="UP000515123"/>
    </source>
</evidence>
<feature type="domain" description="Putative E3 ubiquitin-protein ligase LIN ARM-like" evidence="4">
    <location>
        <begin position="658"/>
        <end position="1012"/>
    </location>
</feature>
<feature type="domain" description="Putative E3 ubiquitin-protein ligase LIN N-terminal" evidence="3">
    <location>
        <begin position="29"/>
        <end position="180"/>
    </location>
</feature>
<evidence type="ECO:0000313" key="7">
    <source>
        <dbReference type="RefSeq" id="XP_020086304.1"/>
    </source>
</evidence>
<dbReference type="InterPro" id="IPR001680">
    <property type="entry name" value="WD40_rpt"/>
</dbReference>
<feature type="region of interest" description="Disordered" evidence="2">
    <location>
        <begin position="1"/>
        <end position="20"/>
    </location>
</feature>